<organism evidence="1 2">
    <name type="scientific">Serinibacter salmoneus</name>
    <dbReference type="NCBI Taxonomy" id="556530"/>
    <lineage>
        <taxon>Bacteria</taxon>
        <taxon>Bacillati</taxon>
        <taxon>Actinomycetota</taxon>
        <taxon>Actinomycetes</taxon>
        <taxon>Micrococcales</taxon>
        <taxon>Beutenbergiaceae</taxon>
        <taxon>Serinibacter</taxon>
    </lineage>
</organism>
<gene>
    <name evidence="1" type="ORF">ATL40_0727</name>
</gene>
<protein>
    <submittedName>
        <fullName evidence="1">Uncharacterized protein</fullName>
    </submittedName>
</protein>
<evidence type="ECO:0000313" key="2">
    <source>
        <dbReference type="Proteomes" id="UP000224915"/>
    </source>
</evidence>
<sequence length="169" mass="18141">MDVSSAPARRGSRARWGAATAASLALVLAGCTPPGTHSVALEPGEVLRVELYFYEPASVPGEVNRTTITDPAMVEELVEAFTDVPAGTLASRGEDLQAARVTGLRYHLVDGSTRELTQYFLQPRDVVIAWPDAPAQHTTWGVPLEDYFADLGDSDEVDSSLRPASSLEE</sequence>
<evidence type="ECO:0000313" key="1">
    <source>
        <dbReference type="EMBL" id="PFG19170.1"/>
    </source>
</evidence>
<accession>A0A2A9CZZ6</accession>
<reference evidence="1 2" key="1">
    <citation type="submission" date="2017-10" db="EMBL/GenBank/DDBJ databases">
        <title>Sequencing the genomes of 1000 actinobacteria strains.</title>
        <authorList>
            <person name="Klenk H.-P."/>
        </authorList>
    </citation>
    <scope>NUCLEOTIDE SEQUENCE [LARGE SCALE GENOMIC DNA]</scope>
    <source>
        <strain evidence="1 2">DSM 21801</strain>
    </source>
</reference>
<dbReference type="AlphaFoldDB" id="A0A2A9CZZ6"/>
<keyword evidence="2" id="KW-1185">Reference proteome</keyword>
<dbReference type="EMBL" id="PDJD01000001">
    <property type="protein sequence ID" value="PFG19170.1"/>
    <property type="molecule type" value="Genomic_DNA"/>
</dbReference>
<name>A0A2A9CZZ6_9MICO</name>
<comment type="caution">
    <text evidence="1">The sequence shown here is derived from an EMBL/GenBank/DDBJ whole genome shotgun (WGS) entry which is preliminary data.</text>
</comment>
<proteinExistence type="predicted"/>
<dbReference type="Proteomes" id="UP000224915">
    <property type="component" value="Unassembled WGS sequence"/>
</dbReference>